<protein>
    <submittedName>
        <fullName evidence="1">Uncharacterized protein</fullName>
    </submittedName>
</protein>
<evidence type="ECO:0000313" key="1">
    <source>
        <dbReference type="EMBL" id="OGM28203.1"/>
    </source>
</evidence>
<evidence type="ECO:0000313" key="2">
    <source>
        <dbReference type="Proteomes" id="UP000177263"/>
    </source>
</evidence>
<organism evidence="1 2">
    <name type="scientific">Candidatus Woesebacteria bacterium RIFCSPHIGHO2_01_FULL_41_10</name>
    <dbReference type="NCBI Taxonomy" id="1802500"/>
    <lineage>
        <taxon>Bacteria</taxon>
        <taxon>Candidatus Woeseibacteriota</taxon>
    </lineage>
</organism>
<reference evidence="1 2" key="1">
    <citation type="journal article" date="2016" name="Nat. Commun.">
        <title>Thousands of microbial genomes shed light on interconnected biogeochemical processes in an aquifer system.</title>
        <authorList>
            <person name="Anantharaman K."/>
            <person name="Brown C.T."/>
            <person name="Hug L.A."/>
            <person name="Sharon I."/>
            <person name="Castelle C.J."/>
            <person name="Probst A.J."/>
            <person name="Thomas B.C."/>
            <person name="Singh A."/>
            <person name="Wilkins M.J."/>
            <person name="Karaoz U."/>
            <person name="Brodie E.L."/>
            <person name="Williams K.H."/>
            <person name="Hubbard S.S."/>
            <person name="Banfield J.F."/>
        </authorList>
    </citation>
    <scope>NUCLEOTIDE SEQUENCE [LARGE SCALE GENOMIC DNA]</scope>
</reference>
<dbReference type="AlphaFoldDB" id="A0A1F7YLM8"/>
<comment type="caution">
    <text evidence="1">The sequence shown here is derived from an EMBL/GenBank/DDBJ whole genome shotgun (WGS) entry which is preliminary data.</text>
</comment>
<dbReference type="Pfam" id="PF20181">
    <property type="entry name" value="DUF6544"/>
    <property type="match status" value="1"/>
</dbReference>
<proteinExistence type="predicted"/>
<dbReference type="EMBL" id="MGGM01000033">
    <property type="protein sequence ID" value="OGM28203.1"/>
    <property type="molecule type" value="Genomic_DNA"/>
</dbReference>
<dbReference type="InterPro" id="IPR046674">
    <property type="entry name" value="DUF6544"/>
</dbReference>
<sequence>MFIAFIILAPFILYAFVCEREKNILEQEVSELRAQIPPEPQKRITLDSINKLPPLVREYLKSAGVIDAKPIQLTALTQTGAIRQSTATPWMYFDSTQYYVTAIPAFIWSAVVRFLYILPVHGKDSLIHRRGHMNIRIAGLFPLVNESGTEVDQGNMLRYLSEMPWFPTAFLSDNITWKSVGTDKVEATLKLGSSRVSGVFTFNGKHKITLFETERYFTKGKGLYSLEKWKTTFENYKQIQSFTIPTKGSAIWQFDQGELEYVRMKVIEAKYE</sequence>
<name>A0A1F7YLM8_9BACT</name>
<gene>
    <name evidence="1" type="ORF">A2801_04205</name>
</gene>
<dbReference type="Proteomes" id="UP000177263">
    <property type="component" value="Unassembled WGS sequence"/>
</dbReference>
<accession>A0A1F7YLM8</accession>